<accession>A0A2M6ZH99</accession>
<gene>
    <name evidence="1" type="ORF">COS91_02845</name>
</gene>
<sequence length="257" mass="30796">MKDWLTKDILITVKAYPNPSKKYGETICVAGITIDDKKWVRLYPIPYRDLDEEQKFPKYAIIRAKISKPSDDKRPESFRVNADSIKVVDHLDTSDKWVKRKEIVLPTLDKSMCEILNKLQTENKSLGVFKPRDIKFYWQKARPRDEDVRKACYAQLSFFNKTKNAIEVIPFDFRFKFFCQEEPECKGHDFSIIDWEIGQAYRSWRTNYKTEDLLLEKIKERWLDRICFAKNDIYFYVGNMKRFRDNFMILGVFYPSK</sequence>
<dbReference type="Proteomes" id="UP000229227">
    <property type="component" value="Unassembled WGS sequence"/>
</dbReference>
<comment type="caution">
    <text evidence="1">The sequence shown here is derived from an EMBL/GenBank/DDBJ whole genome shotgun (WGS) entry which is preliminary data.</text>
</comment>
<evidence type="ECO:0000313" key="2">
    <source>
        <dbReference type="Proteomes" id="UP000229227"/>
    </source>
</evidence>
<dbReference type="EMBL" id="PEWN01000046">
    <property type="protein sequence ID" value="PIU51749.1"/>
    <property type="molecule type" value="Genomic_DNA"/>
</dbReference>
<reference evidence="2" key="1">
    <citation type="submission" date="2017-09" db="EMBL/GenBank/DDBJ databases">
        <title>Depth-based differentiation of microbial function through sediment-hosted aquifers and enrichment of novel symbionts in the deep terrestrial subsurface.</title>
        <authorList>
            <person name="Probst A.J."/>
            <person name="Ladd B."/>
            <person name="Jarett J.K."/>
            <person name="Geller-Mcgrath D.E."/>
            <person name="Sieber C.M.K."/>
            <person name="Emerson J.B."/>
            <person name="Anantharaman K."/>
            <person name="Thomas B.C."/>
            <person name="Malmstrom R."/>
            <person name="Stieglmeier M."/>
            <person name="Klingl A."/>
            <person name="Woyke T."/>
            <person name="Ryan C.M."/>
            <person name="Banfield J.F."/>
        </authorList>
    </citation>
    <scope>NUCLEOTIDE SEQUENCE [LARGE SCALE GENOMIC DNA]</scope>
</reference>
<proteinExistence type="predicted"/>
<organism evidence="1 2">
    <name type="scientific">Candidatus Desantisbacteria bacterium CG07_land_8_20_14_0_80_39_15</name>
    <dbReference type="NCBI Taxonomy" id="1974549"/>
    <lineage>
        <taxon>Bacteria</taxon>
        <taxon>Candidatus Desantisiibacteriota</taxon>
    </lineage>
</organism>
<evidence type="ECO:0000313" key="1">
    <source>
        <dbReference type="EMBL" id="PIU51749.1"/>
    </source>
</evidence>
<protein>
    <submittedName>
        <fullName evidence="1">Uncharacterized protein</fullName>
    </submittedName>
</protein>
<dbReference type="AlphaFoldDB" id="A0A2M6ZH99"/>
<name>A0A2M6ZH99_9BACT</name>